<reference evidence="2 3" key="1">
    <citation type="submission" date="2019-08" db="EMBL/GenBank/DDBJ databases">
        <title>Sphingorhabdus soil sp. nov., isolated from arctic soil.</title>
        <authorList>
            <person name="Liu Y."/>
        </authorList>
    </citation>
    <scope>NUCLEOTIDE SEQUENCE [LARGE SCALE GENOMIC DNA]</scope>
    <source>
        <strain evidence="2 3">D-2Q-5-6</strain>
    </source>
</reference>
<comment type="caution">
    <text evidence="2">The sequence shown here is derived from an EMBL/GenBank/DDBJ whole genome shotgun (WGS) entry which is preliminary data.</text>
</comment>
<keyword evidence="1" id="KW-0732">Signal</keyword>
<accession>A0A5C6UNK2</accession>
<dbReference type="AlphaFoldDB" id="A0A5C6UNK2"/>
<protein>
    <submittedName>
        <fullName evidence="2">Uncharacterized protein</fullName>
    </submittedName>
</protein>
<dbReference type="Proteomes" id="UP000321129">
    <property type="component" value="Unassembled WGS sequence"/>
</dbReference>
<sequence>MRTLTAFTAALSLAAMTFAVPATASGGAYYQASLASPAAKAKLVAKGLLWNCDDTACAASQKSPSRDAIVCSALAKQVGPLTGFAVAGKAFDAAALESCNAGK</sequence>
<dbReference type="NCBIfam" id="NF047636">
    <property type="entry name" value="CC_3452_fam"/>
    <property type="match status" value="1"/>
</dbReference>
<evidence type="ECO:0000313" key="3">
    <source>
        <dbReference type="Proteomes" id="UP000321129"/>
    </source>
</evidence>
<name>A0A5C6UNK2_9SPHN</name>
<proteinExistence type="predicted"/>
<organism evidence="2 3">
    <name type="scientific">Flavisphingopyxis soli</name>
    <dbReference type="NCBI Taxonomy" id="2601267"/>
    <lineage>
        <taxon>Bacteria</taxon>
        <taxon>Pseudomonadati</taxon>
        <taxon>Pseudomonadota</taxon>
        <taxon>Alphaproteobacteria</taxon>
        <taxon>Sphingomonadales</taxon>
        <taxon>Sphingopyxidaceae</taxon>
        <taxon>Flavisphingopyxis</taxon>
    </lineage>
</organism>
<keyword evidence="3" id="KW-1185">Reference proteome</keyword>
<dbReference type="InterPro" id="IPR058513">
    <property type="entry name" value="DUF8200"/>
</dbReference>
<dbReference type="RefSeq" id="WP_147121512.1">
    <property type="nucleotide sequence ID" value="NZ_VOPY01000001.1"/>
</dbReference>
<feature type="signal peptide" evidence="1">
    <location>
        <begin position="1"/>
        <end position="24"/>
    </location>
</feature>
<dbReference type="InterPro" id="IPR058067">
    <property type="entry name" value="CC_3452-like"/>
</dbReference>
<feature type="chain" id="PRO_5022994643" evidence="1">
    <location>
        <begin position="25"/>
        <end position="103"/>
    </location>
</feature>
<dbReference type="EMBL" id="VOPY01000001">
    <property type="protein sequence ID" value="TXC73676.1"/>
    <property type="molecule type" value="Genomic_DNA"/>
</dbReference>
<evidence type="ECO:0000313" key="2">
    <source>
        <dbReference type="EMBL" id="TXC73676.1"/>
    </source>
</evidence>
<dbReference type="OrthoDB" id="7594837at2"/>
<dbReference type="Pfam" id="PF26624">
    <property type="entry name" value="DUF8200"/>
    <property type="match status" value="1"/>
</dbReference>
<evidence type="ECO:0000256" key="1">
    <source>
        <dbReference type="SAM" id="SignalP"/>
    </source>
</evidence>
<gene>
    <name evidence="2" type="ORF">FSZ31_02755</name>
</gene>